<sequence>MPHRGGAWNSSPPLLSPPLLIILLPILAFTLLFLTVPPLLSATTNLLQHTSFVKVKTSWNSLNILLVVLAILFGVFARRNDDEEPSTPHQTTNNNVIPDQNDTFRIVSTSSERGGYESQQWFGFSSEERKVFDETSNRLLQSPVITGVTRMRRSSSSYPDLRQMDNGYKFRFFDDYEIEKQFRSPARVTFSRSLEEKQEQVHVKEIPVDTFEVRSSSSSSPVKSTIPPAPPPPVSARRHTNQIHRRVESSNEITEVEDTEFTRIHTPPADTADTPPPSPPRLSVKTRSERKKSNVKREIAMVWASVLSNQRKRKKKQKPKNDHNHHCDNVEELTNNTTAPPIPTTPPPPPPPPPSVFHSIFRKSHGKSKKIHSVPAPPPPPPSRRSSKPKKHIPPPPPTPPPAPSRRRNHTKPPLPNKSSNFINETVENFNAGSQSPLIPIPPPLPPFKMPAMKFAVRGDFVKIRSNQSSRSTSPEREHIDVEVTETIAVVNHNGDVTGPVFCPSPDVNAKAATFIARLRGEWRLQKLNSIKEKGNGSLPHARE</sequence>
<dbReference type="OrthoDB" id="1929225at2759"/>
<feature type="compositionally biased region" description="Pro residues" evidence="1">
    <location>
        <begin position="340"/>
        <end position="355"/>
    </location>
</feature>
<evidence type="ECO:0000256" key="1">
    <source>
        <dbReference type="SAM" id="MobiDB-lite"/>
    </source>
</evidence>
<reference evidence="7" key="4">
    <citation type="journal article" date="2018" name="Nat. Plants">
        <title>Whole-genome landscape of Medicago truncatula symbiotic genes.</title>
        <authorList>
            <person name="Pecrix Y."/>
            <person name="Staton S.E."/>
            <person name="Sallet E."/>
            <person name="Lelandais-Briere C."/>
            <person name="Moreau S."/>
            <person name="Carrere S."/>
            <person name="Blein T."/>
            <person name="Jardinaud M.F."/>
            <person name="Latrasse D."/>
            <person name="Zouine M."/>
            <person name="Zahm M."/>
            <person name="Kreplak J."/>
            <person name="Mayjonade B."/>
            <person name="Satge C."/>
            <person name="Perez M."/>
            <person name="Cauet S."/>
            <person name="Marande W."/>
            <person name="Chantry-Darmon C."/>
            <person name="Lopez-Roques C."/>
            <person name="Bouchez O."/>
            <person name="Berard A."/>
            <person name="Debelle F."/>
            <person name="Munos S."/>
            <person name="Bendahmane A."/>
            <person name="Berges H."/>
            <person name="Niebel A."/>
            <person name="Buitink J."/>
            <person name="Frugier F."/>
            <person name="Benhamed M."/>
            <person name="Crespi M."/>
            <person name="Gouzy J."/>
            <person name="Gamas P."/>
        </authorList>
    </citation>
    <scope>NUCLEOTIDE SEQUENCE [LARGE SCALE GENOMIC DNA]</scope>
    <source>
        <strain evidence="7">cv. Jemalong A17</strain>
    </source>
</reference>
<reference evidence="3 6" key="1">
    <citation type="journal article" date="2011" name="Nature">
        <title>The Medicago genome provides insight into the evolution of rhizobial symbioses.</title>
        <authorList>
            <person name="Young N.D."/>
            <person name="Debelle F."/>
            <person name="Oldroyd G.E."/>
            <person name="Geurts R."/>
            <person name="Cannon S.B."/>
            <person name="Udvardi M.K."/>
            <person name="Benedito V.A."/>
            <person name="Mayer K.F."/>
            <person name="Gouzy J."/>
            <person name="Schoof H."/>
            <person name="Van de Peer Y."/>
            <person name="Proost S."/>
            <person name="Cook D.R."/>
            <person name="Meyers B.C."/>
            <person name="Spannagl M."/>
            <person name="Cheung F."/>
            <person name="De Mita S."/>
            <person name="Krishnakumar V."/>
            <person name="Gundlach H."/>
            <person name="Zhou S."/>
            <person name="Mudge J."/>
            <person name="Bharti A.K."/>
            <person name="Murray J.D."/>
            <person name="Naoumkina M.A."/>
            <person name="Rosen B."/>
            <person name="Silverstein K.A."/>
            <person name="Tang H."/>
            <person name="Rombauts S."/>
            <person name="Zhao P.X."/>
            <person name="Zhou P."/>
            <person name="Barbe V."/>
            <person name="Bardou P."/>
            <person name="Bechner M."/>
            <person name="Bellec A."/>
            <person name="Berger A."/>
            <person name="Berges H."/>
            <person name="Bidwell S."/>
            <person name="Bisseling T."/>
            <person name="Choisne N."/>
            <person name="Couloux A."/>
            <person name="Denny R."/>
            <person name="Deshpande S."/>
            <person name="Dai X."/>
            <person name="Doyle J.J."/>
            <person name="Dudez A.M."/>
            <person name="Farmer A.D."/>
            <person name="Fouteau S."/>
            <person name="Franken C."/>
            <person name="Gibelin C."/>
            <person name="Gish J."/>
            <person name="Goldstein S."/>
            <person name="Gonzalez A.J."/>
            <person name="Green P.J."/>
            <person name="Hallab A."/>
            <person name="Hartog M."/>
            <person name="Hua A."/>
            <person name="Humphray S.J."/>
            <person name="Jeong D.H."/>
            <person name="Jing Y."/>
            <person name="Jocker A."/>
            <person name="Kenton S.M."/>
            <person name="Kim D.J."/>
            <person name="Klee K."/>
            <person name="Lai H."/>
            <person name="Lang C."/>
            <person name="Lin S."/>
            <person name="Macmil S.L."/>
            <person name="Magdelenat G."/>
            <person name="Matthews L."/>
            <person name="McCorrison J."/>
            <person name="Monaghan E.L."/>
            <person name="Mun J.H."/>
            <person name="Najar F.Z."/>
            <person name="Nicholson C."/>
            <person name="Noirot C."/>
            <person name="O'Bleness M."/>
            <person name="Paule C.R."/>
            <person name="Poulain J."/>
            <person name="Prion F."/>
            <person name="Qin B."/>
            <person name="Qu C."/>
            <person name="Retzel E.F."/>
            <person name="Riddle C."/>
            <person name="Sallet E."/>
            <person name="Samain S."/>
            <person name="Samson N."/>
            <person name="Sanders I."/>
            <person name="Saurat O."/>
            <person name="Scarpelli C."/>
            <person name="Schiex T."/>
            <person name="Segurens B."/>
            <person name="Severin A.J."/>
            <person name="Sherrier D.J."/>
            <person name="Shi R."/>
            <person name="Sims S."/>
            <person name="Singer S.R."/>
            <person name="Sinharoy S."/>
            <person name="Sterck L."/>
            <person name="Viollet A."/>
            <person name="Wang B.B."/>
            <person name="Wang K."/>
            <person name="Wang M."/>
            <person name="Wang X."/>
            <person name="Warfsmann J."/>
            <person name="Weissenbach J."/>
            <person name="White D.D."/>
            <person name="White J.D."/>
            <person name="Wiley G.B."/>
            <person name="Wincker P."/>
            <person name="Xing Y."/>
            <person name="Yang L."/>
            <person name="Yao Z."/>
            <person name="Ying F."/>
            <person name="Zhai J."/>
            <person name="Zhou L."/>
            <person name="Zuber A."/>
            <person name="Denarie J."/>
            <person name="Dixon R.A."/>
            <person name="May G.D."/>
            <person name="Schwartz D.C."/>
            <person name="Rogers J."/>
            <person name="Quetier F."/>
            <person name="Town C.D."/>
            <person name="Roe B.A."/>
        </authorList>
    </citation>
    <scope>NUCLEOTIDE SEQUENCE [LARGE SCALE GENOMIC DNA]</scope>
    <source>
        <strain evidence="3">A17</strain>
        <strain evidence="5 6">cv. Jemalong A17</strain>
    </source>
</reference>
<feature type="compositionally biased region" description="Basic and acidic residues" evidence="1">
    <location>
        <begin position="319"/>
        <end position="329"/>
    </location>
</feature>
<keyword evidence="2" id="KW-0472">Membrane</keyword>
<dbReference type="Gramene" id="rna9406">
    <property type="protein sequence ID" value="RHN73580.1"/>
    <property type="gene ID" value="gene9406"/>
</dbReference>
<organism evidence="3 6">
    <name type="scientific">Medicago truncatula</name>
    <name type="common">Barrel medic</name>
    <name type="synonym">Medicago tribuloides</name>
    <dbReference type="NCBI Taxonomy" id="3880"/>
    <lineage>
        <taxon>Eukaryota</taxon>
        <taxon>Viridiplantae</taxon>
        <taxon>Streptophyta</taxon>
        <taxon>Embryophyta</taxon>
        <taxon>Tracheophyta</taxon>
        <taxon>Spermatophyta</taxon>
        <taxon>Magnoliopsida</taxon>
        <taxon>eudicotyledons</taxon>
        <taxon>Gunneridae</taxon>
        <taxon>Pentapetalae</taxon>
        <taxon>rosids</taxon>
        <taxon>fabids</taxon>
        <taxon>Fabales</taxon>
        <taxon>Fabaceae</taxon>
        <taxon>Papilionoideae</taxon>
        <taxon>50 kb inversion clade</taxon>
        <taxon>NPAAA clade</taxon>
        <taxon>Hologalegina</taxon>
        <taxon>IRL clade</taxon>
        <taxon>Trifolieae</taxon>
        <taxon>Medicago</taxon>
    </lineage>
</organism>
<dbReference type="Proteomes" id="UP000002051">
    <property type="component" value="Chromosome 2"/>
</dbReference>
<keyword evidence="6" id="KW-1185">Reference proteome</keyword>
<evidence type="ECO:0000313" key="4">
    <source>
        <dbReference type="EMBL" id="RHN73580.1"/>
    </source>
</evidence>
<feature type="region of interest" description="Disordered" evidence="1">
    <location>
        <begin position="82"/>
        <end position="102"/>
    </location>
</feature>
<dbReference type="Proteomes" id="UP000265566">
    <property type="component" value="Chromosome 2"/>
</dbReference>
<reference evidence="5" key="3">
    <citation type="submission" date="2015-04" db="UniProtKB">
        <authorList>
            <consortium name="EnsemblPlants"/>
        </authorList>
    </citation>
    <scope>IDENTIFICATION</scope>
    <source>
        <strain evidence="5">cv. Jemalong A17</strain>
    </source>
</reference>
<dbReference type="EMBL" id="CM001218">
    <property type="protein sequence ID" value="KEH37504.1"/>
    <property type="molecule type" value="Genomic_DNA"/>
</dbReference>
<dbReference type="EMBL" id="PSQE01000002">
    <property type="protein sequence ID" value="RHN73580.1"/>
    <property type="molecule type" value="Genomic_DNA"/>
</dbReference>
<dbReference type="PANTHER" id="PTHR33098:SF71">
    <property type="entry name" value="HYDROXYPROLINE-RICH GLYCOPROTEIN FAMILY PROTEIN"/>
    <property type="match status" value="1"/>
</dbReference>
<proteinExistence type="predicted"/>
<reference evidence="4" key="5">
    <citation type="journal article" date="2018" name="Nat. Plants">
        <title>Whole-genome landscape of Medicago truncatula symbiotic genes.</title>
        <authorList>
            <person name="Pecrix Y."/>
            <person name="Gamas P."/>
            <person name="Carrere S."/>
        </authorList>
    </citation>
    <scope>NUCLEOTIDE SEQUENCE</scope>
    <source>
        <tissue evidence="4">Leaves</tissue>
    </source>
</reference>
<name>A0A072V633_MEDTR</name>
<dbReference type="STRING" id="3880.A0A072V633"/>
<dbReference type="PANTHER" id="PTHR33098">
    <property type="entry name" value="COTTON FIBER (DUF761)"/>
    <property type="match status" value="1"/>
</dbReference>
<reference evidence="3 6" key="2">
    <citation type="journal article" date="2014" name="BMC Genomics">
        <title>An improved genome release (version Mt4.0) for the model legume Medicago truncatula.</title>
        <authorList>
            <person name="Tang H."/>
            <person name="Krishnakumar V."/>
            <person name="Bidwell S."/>
            <person name="Rosen B."/>
            <person name="Chan A."/>
            <person name="Zhou S."/>
            <person name="Gentzbittel L."/>
            <person name="Childs K.L."/>
            <person name="Yandell M."/>
            <person name="Gundlach H."/>
            <person name="Mayer K.F."/>
            <person name="Schwartz D.C."/>
            <person name="Town C.D."/>
        </authorList>
    </citation>
    <scope>GENOME REANNOTATION</scope>
    <source>
        <strain evidence="3">A17</strain>
        <strain evidence="5 6">cv. Jemalong A17</strain>
    </source>
</reference>
<evidence type="ECO:0000313" key="3">
    <source>
        <dbReference type="EMBL" id="KEH37504.1"/>
    </source>
</evidence>
<gene>
    <name evidence="5" type="primary">25486437</name>
    <name evidence="3" type="ordered locus">MTR_2g040580</name>
    <name evidence="4" type="ORF">MtrunA17_Chr2g0300021</name>
</gene>
<evidence type="ECO:0000313" key="5">
    <source>
        <dbReference type="EnsemblPlants" id="KEH37504"/>
    </source>
</evidence>
<evidence type="ECO:0000313" key="6">
    <source>
        <dbReference type="Proteomes" id="UP000002051"/>
    </source>
</evidence>
<dbReference type="EnsemblPlants" id="KEH37504">
    <property type="protein sequence ID" value="KEH37504"/>
    <property type="gene ID" value="MTR_2g040580"/>
</dbReference>
<evidence type="ECO:0000256" key="2">
    <source>
        <dbReference type="SAM" id="Phobius"/>
    </source>
</evidence>
<dbReference type="KEGG" id="mtr:25486437"/>
<dbReference type="AlphaFoldDB" id="A0A072V633"/>
<accession>A0A072V633</accession>
<feature type="compositionally biased region" description="Pro residues" evidence="1">
    <location>
        <begin position="394"/>
        <end position="404"/>
    </location>
</feature>
<feature type="compositionally biased region" description="Polar residues" evidence="1">
    <location>
        <begin position="87"/>
        <end position="102"/>
    </location>
</feature>
<protein>
    <submittedName>
        <fullName evidence="3">Transmembrane protein, putative</fullName>
    </submittedName>
</protein>
<feature type="region of interest" description="Disordered" evidence="1">
    <location>
        <begin position="211"/>
        <end position="422"/>
    </location>
</feature>
<feature type="transmembrane region" description="Helical" evidence="2">
    <location>
        <begin position="59"/>
        <end position="77"/>
    </location>
</feature>
<keyword evidence="2" id="KW-1133">Transmembrane helix</keyword>
<evidence type="ECO:0000313" key="7">
    <source>
        <dbReference type="Proteomes" id="UP000265566"/>
    </source>
</evidence>
<feature type="compositionally biased region" description="Basic residues" evidence="1">
    <location>
        <begin position="360"/>
        <end position="372"/>
    </location>
</feature>
<keyword evidence="2 3" id="KW-0812">Transmembrane</keyword>
<feature type="transmembrane region" description="Helical" evidence="2">
    <location>
        <begin position="20"/>
        <end position="47"/>
    </location>
</feature>
<dbReference type="HOGENOM" id="CLU_034901_0_0_1"/>